<proteinExistence type="predicted"/>
<evidence type="ECO:0000256" key="13">
    <source>
        <dbReference type="SAM" id="MobiDB-lite"/>
    </source>
</evidence>
<keyword evidence="17" id="KW-1185">Reference proteome</keyword>
<dbReference type="SUPFAM" id="SSF54695">
    <property type="entry name" value="POZ domain"/>
    <property type="match status" value="1"/>
</dbReference>
<dbReference type="SUPFAM" id="SSF81324">
    <property type="entry name" value="Voltage-gated potassium channels"/>
    <property type="match status" value="1"/>
</dbReference>
<evidence type="ECO:0000256" key="10">
    <source>
        <dbReference type="ARBA" id="ARBA00023136"/>
    </source>
</evidence>
<feature type="region of interest" description="Disordered" evidence="13">
    <location>
        <begin position="207"/>
        <end position="291"/>
    </location>
</feature>
<dbReference type="Proteomes" id="UP000762676">
    <property type="component" value="Unassembled WGS sequence"/>
</dbReference>
<dbReference type="GO" id="GO:0001508">
    <property type="term" value="P:action potential"/>
    <property type="evidence" value="ECO:0007669"/>
    <property type="project" value="TreeGrafter"/>
</dbReference>
<evidence type="ECO:0000256" key="3">
    <source>
        <dbReference type="ARBA" id="ARBA00022538"/>
    </source>
</evidence>
<reference evidence="16 17" key="1">
    <citation type="journal article" date="2021" name="Elife">
        <title>Chloroplast acquisition without the gene transfer in kleptoplastic sea slugs, Plakobranchus ocellatus.</title>
        <authorList>
            <person name="Maeda T."/>
            <person name="Takahashi S."/>
            <person name="Yoshida T."/>
            <person name="Shimamura S."/>
            <person name="Takaki Y."/>
            <person name="Nagai Y."/>
            <person name="Toyoda A."/>
            <person name="Suzuki Y."/>
            <person name="Arimoto A."/>
            <person name="Ishii H."/>
            <person name="Satoh N."/>
            <person name="Nishiyama T."/>
            <person name="Hasebe M."/>
            <person name="Maruyama T."/>
            <person name="Minagawa J."/>
            <person name="Obokata J."/>
            <person name="Shigenobu S."/>
        </authorList>
    </citation>
    <scope>NUCLEOTIDE SEQUENCE [LARGE SCALE GENOMIC DNA]</scope>
</reference>
<evidence type="ECO:0000256" key="14">
    <source>
        <dbReference type="SAM" id="Phobius"/>
    </source>
</evidence>
<evidence type="ECO:0000313" key="16">
    <source>
        <dbReference type="EMBL" id="GFR75096.1"/>
    </source>
</evidence>
<dbReference type="InterPro" id="IPR003131">
    <property type="entry name" value="T1-type_BTB"/>
</dbReference>
<evidence type="ECO:0000256" key="5">
    <source>
        <dbReference type="ARBA" id="ARBA00022826"/>
    </source>
</evidence>
<dbReference type="PANTHER" id="PTHR11537:SF254">
    <property type="entry name" value="POTASSIUM VOLTAGE-GATED CHANNEL PROTEIN SHAB"/>
    <property type="match status" value="1"/>
</dbReference>
<keyword evidence="10 14" id="KW-0472">Membrane</keyword>
<dbReference type="GO" id="GO:0051260">
    <property type="term" value="P:protein homooligomerization"/>
    <property type="evidence" value="ECO:0007669"/>
    <property type="project" value="InterPro"/>
</dbReference>
<dbReference type="FunFam" id="1.10.287.70:FF:000002">
    <property type="entry name" value="Potassium voltage-gated channel subfamily a member"/>
    <property type="match status" value="1"/>
</dbReference>
<feature type="transmembrane region" description="Helical" evidence="14">
    <location>
        <begin position="729"/>
        <end position="749"/>
    </location>
</feature>
<dbReference type="InterPro" id="IPR000210">
    <property type="entry name" value="BTB/POZ_dom"/>
</dbReference>
<feature type="transmembrane region" description="Helical" evidence="14">
    <location>
        <begin position="755"/>
        <end position="775"/>
    </location>
</feature>
<evidence type="ECO:0000313" key="17">
    <source>
        <dbReference type="Proteomes" id="UP000762676"/>
    </source>
</evidence>
<dbReference type="Pfam" id="PF00520">
    <property type="entry name" value="Ion_trans"/>
    <property type="match status" value="1"/>
</dbReference>
<dbReference type="GO" id="GO:0005249">
    <property type="term" value="F:voltage-gated potassium channel activity"/>
    <property type="evidence" value="ECO:0007669"/>
    <property type="project" value="InterPro"/>
</dbReference>
<dbReference type="InterPro" id="IPR003968">
    <property type="entry name" value="K_chnl_volt-dep_Kv"/>
</dbReference>
<dbReference type="PRINTS" id="PR01498">
    <property type="entry name" value="SHAWCHANNEL"/>
</dbReference>
<dbReference type="InterPro" id="IPR027359">
    <property type="entry name" value="Volt_channel_dom_sf"/>
</dbReference>
<keyword evidence="7" id="KW-0630">Potassium</keyword>
<name>A0AAV4FRX2_9GAST</name>
<dbReference type="PROSITE" id="PS50097">
    <property type="entry name" value="BTB"/>
    <property type="match status" value="1"/>
</dbReference>
<organism evidence="16 17">
    <name type="scientific">Elysia marginata</name>
    <dbReference type="NCBI Taxonomy" id="1093978"/>
    <lineage>
        <taxon>Eukaryota</taxon>
        <taxon>Metazoa</taxon>
        <taxon>Spiralia</taxon>
        <taxon>Lophotrochozoa</taxon>
        <taxon>Mollusca</taxon>
        <taxon>Gastropoda</taxon>
        <taxon>Heterobranchia</taxon>
        <taxon>Euthyneura</taxon>
        <taxon>Panpulmonata</taxon>
        <taxon>Sacoglossa</taxon>
        <taxon>Placobranchoidea</taxon>
        <taxon>Plakobranchidae</taxon>
        <taxon>Elysia</taxon>
    </lineage>
</organism>
<feature type="compositionally biased region" description="Acidic residues" evidence="13">
    <location>
        <begin position="562"/>
        <end position="572"/>
    </location>
</feature>
<dbReference type="InterPro" id="IPR028325">
    <property type="entry name" value="VG_K_chnl"/>
</dbReference>
<feature type="region of interest" description="Disordered" evidence="13">
    <location>
        <begin position="1"/>
        <end position="81"/>
    </location>
</feature>
<dbReference type="PANTHER" id="PTHR11537">
    <property type="entry name" value="VOLTAGE-GATED POTASSIUM CHANNEL"/>
    <property type="match status" value="1"/>
</dbReference>
<evidence type="ECO:0000256" key="7">
    <source>
        <dbReference type="ARBA" id="ARBA00022958"/>
    </source>
</evidence>
<keyword evidence="3" id="KW-0633">Potassium transport</keyword>
<evidence type="ECO:0000256" key="9">
    <source>
        <dbReference type="ARBA" id="ARBA00023065"/>
    </source>
</evidence>
<feature type="compositionally biased region" description="Basic and acidic residues" evidence="13">
    <location>
        <begin position="1056"/>
        <end position="1068"/>
    </location>
</feature>
<feature type="compositionally biased region" description="Acidic residues" evidence="13">
    <location>
        <begin position="42"/>
        <end position="62"/>
    </location>
</feature>
<keyword evidence="8 14" id="KW-1133">Transmembrane helix</keyword>
<feature type="region of interest" description="Disordered" evidence="13">
    <location>
        <begin position="862"/>
        <end position="884"/>
    </location>
</feature>
<dbReference type="Gene3D" id="1.10.287.70">
    <property type="match status" value="1"/>
</dbReference>
<evidence type="ECO:0000256" key="4">
    <source>
        <dbReference type="ARBA" id="ARBA00022692"/>
    </source>
</evidence>
<feature type="compositionally biased region" description="Basic and acidic residues" evidence="13">
    <location>
        <begin position="1024"/>
        <end position="1035"/>
    </location>
</feature>
<protein>
    <submittedName>
        <fullName evidence="16">Potassium voltage-gated channel protein Shaw</fullName>
    </submittedName>
</protein>
<dbReference type="PRINTS" id="PR00169">
    <property type="entry name" value="KCHANNEL"/>
</dbReference>
<comment type="caution">
    <text evidence="16">The sequence shown here is derived from an EMBL/GenBank/DDBJ whole genome shotgun (WGS) entry which is preliminary data.</text>
</comment>
<feature type="domain" description="BTB" evidence="15">
    <location>
        <begin position="293"/>
        <end position="361"/>
    </location>
</feature>
<evidence type="ECO:0000256" key="8">
    <source>
        <dbReference type="ARBA" id="ARBA00022989"/>
    </source>
</evidence>
<dbReference type="InterPro" id="IPR003974">
    <property type="entry name" value="K_chnl_volt-dep_Kv3"/>
</dbReference>
<keyword evidence="11" id="KW-0407">Ion channel</keyword>
<evidence type="ECO:0000256" key="2">
    <source>
        <dbReference type="ARBA" id="ARBA00022448"/>
    </source>
</evidence>
<feature type="region of interest" description="Disordered" evidence="13">
    <location>
        <begin position="921"/>
        <end position="958"/>
    </location>
</feature>
<keyword evidence="5" id="KW-0631">Potassium channel</keyword>
<comment type="subcellular location">
    <subcellularLocation>
        <location evidence="1">Membrane</location>
        <topology evidence="1">Multi-pass membrane protein</topology>
    </subcellularLocation>
</comment>
<feature type="compositionally biased region" description="Basic and acidic residues" evidence="13">
    <location>
        <begin position="212"/>
        <end position="233"/>
    </location>
</feature>
<dbReference type="PRINTS" id="PR01491">
    <property type="entry name" value="KVCHANNEL"/>
</dbReference>
<keyword evidence="6" id="KW-0851">Voltage-gated channel</keyword>
<dbReference type="Gene3D" id="3.30.710.10">
    <property type="entry name" value="Potassium Channel Kv1.1, Chain A"/>
    <property type="match status" value="1"/>
</dbReference>
<keyword evidence="4 14" id="KW-0812">Transmembrane</keyword>
<gene>
    <name evidence="16" type="ORF">ElyMa_003910600</name>
</gene>
<dbReference type="AlphaFoldDB" id="A0AAV4FRX2"/>
<evidence type="ECO:0000256" key="12">
    <source>
        <dbReference type="SAM" id="Coils"/>
    </source>
</evidence>
<dbReference type="Gene3D" id="1.20.120.350">
    <property type="entry name" value="Voltage-gated potassium channels. Chain C"/>
    <property type="match status" value="1"/>
</dbReference>
<accession>A0AAV4FRX2</accession>
<feature type="compositionally biased region" description="Basic and acidic residues" evidence="13">
    <location>
        <begin position="250"/>
        <end position="271"/>
    </location>
</feature>
<sequence length="1082" mass="120937">MEVKETRRPSFPQGGFESHKTRQERLARAERRRTIPVCQLPESDEDEDESDEGDSDEEDEDVLAERYVGDTCPYRRPSKRPKYGAQHCRGCPLFSTNKRQHQTIVSARRNEEHIYPGGSRLDEEQGVDDIATCSSPNLLQPPPLITPSNSSRSPVSRCRCGLFRNGNVSNSSHLRNNNYKKGRHHDKEKVGLGSKEKITTLCATDNSGIFTEDGKSPAKRGDTSILWEDEKGTQADSVDGNGGNDDGEGGGDKDDAMSHQEPPAYKHDLPRRSILHVNNNSIKKPKRKRRSRETVILNVGGQTFETYRSTLRRLRTPIFDSDAALQRYFRRSHGDFFFDRDATAFSSVLNFLRTGELHIPTNMCGPALQSELEFWGIEEVDIARCCWTQYNTWKTQCRSLEKLEYDRKFSTTQQNNDVDSNASSWAKFRARVWTLLQDPSSSKLAKVYAWVSIIFVFVSIFSFCAETHPLFKVKARDMTHLATLYQFFNVEHIQFGDIDVTGSGNNQTNSSFENTGDSNIQGFKPILNVSSIYNTNTSNNQVTTTSATITSSSNTVKSVTDQSDENVDNEDDTMCKEDDYEPIRRGGSGIGGGMRIRLEESKCAGKRKDTAKEKDWGDRDLPHPALLIIDVCCLAFFTLEYLTRFTCSPNKMNFLRALQNIVDFLAFAPDYVEIMFLMVGPGNGKEGVAVMEMLFILRILRLFRIFRLIRHVPGLWILLYTLKASFNELMLMCVFLLIGMVVFATLIHFAEPEGIFTNIPVGFWWAVVTMTTVGYGDMYPQSPAGYFIGSCCAVAGLLMIAFTVPIIVSNFVLYYTHVQYGLARKDREMEKLLEEEIEEELDALERSRSHVNVAVGAGGEGTRVISKGNKHKKDQLDDNLGSMKSINSKVTSLESPLPDKRQDQSSPHRFSLMSAISLSPLQKVTRPSSSRESVASSKASSSAVTLPPPPSLSNNSKPWISPASLKLSSTASANPLTSPTKTAQPKTTVRNGKCYIGVTSKSDTDLSPSRSLLQKALIKTPPLPKKEASEGEARQAKKGQRGYKVKDTSLGSIGLSERRKDYRDDRRGSCTVVLLHDDNPSA</sequence>
<feature type="region of interest" description="Disordered" evidence="13">
    <location>
        <begin position="889"/>
        <end position="908"/>
    </location>
</feature>
<keyword evidence="9" id="KW-0406">Ion transport</keyword>
<dbReference type="GO" id="GO:0008076">
    <property type="term" value="C:voltage-gated potassium channel complex"/>
    <property type="evidence" value="ECO:0007669"/>
    <property type="project" value="InterPro"/>
</dbReference>
<evidence type="ECO:0000256" key="6">
    <source>
        <dbReference type="ARBA" id="ARBA00022882"/>
    </source>
</evidence>
<keyword evidence="2" id="KW-0813">Transport</keyword>
<feature type="region of interest" description="Disordered" evidence="13">
    <location>
        <begin position="169"/>
        <end position="192"/>
    </location>
</feature>
<evidence type="ECO:0000256" key="1">
    <source>
        <dbReference type="ARBA" id="ARBA00004141"/>
    </source>
</evidence>
<dbReference type="SMART" id="SM00225">
    <property type="entry name" value="BTB"/>
    <property type="match status" value="1"/>
</dbReference>
<dbReference type="InterPro" id="IPR005821">
    <property type="entry name" value="Ion_trans_dom"/>
</dbReference>
<feature type="compositionally biased region" description="Basic and acidic residues" evidence="13">
    <location>
        <begin position="17"/>
        <end position="33"/>
    </location>
</feature>
<feature type="transmembrane region" description="Helical" evidence="14">
    <location>
        <begin position="787"/>
        <end position="815"/>
    </location>
</feature>
<evidence type="ECO:0000256" key="11">
    <source>
        <dbReference type="ARBA" id="ARBA00023303"/>
    </source>
</evidence>
<feature type="region of interest" description="Disordered" evidence="13">
    <location>
        <begin position="551"/>
        <end position="582"/>
    </location>
</feature>
<dbReference type="Pfam" id="PF02214">
    <property type="entry name" value="BTB_2"/>
    <property type="match status" value="1"/>
</dbReference>
<feature type="compositionally biased region" description="Basic and acidic residues" evidence="13">
    <location>
        <begin position="573"/>
        <end position="582"/>
    </location>
</feature>
<feature type="compositionally biased region" description="Low complexity" evidence="13">
    <location>
        <begin position="928"/>
        <end position="943"/>
    </location>
</feature>
<feature type="region of interest" description="Disordered" evidence="13">
    <location>
        <begin position="1017"/>
        <end position="1082"/>
    </location>
</feature>
<feature type="coiled-coil region" evidence="12">
    <location>
        <begin position="822"/>
        <end position="854"/>
    </location>
</feature>
<dbReference type="InterPro" id="IPR011333">
    <property type="entry name" value="SKP1/BTB/POZ_sf"/>
</dbReference>
<dbReference type="EMBL" id="BMAT01007957">
    <property type="protein sequence ID" value="GFR75096.1"/>
    <property type="molecule type" value="Genomic_DNA"/>
</dbReference>
<keyword evidence="12" id="KW-0175">Coiled coil</keyword>
<evidence type="ECO:0000259" key="15">
    <source>
        <dbReference type="PROSITE" id="PS50097"/>
    </source>
</evidence>